<gene>
    <name evidence="1" type="ORF">TH6_13855</name>
</gene>
<sequence>MWAMPHFFAEDAAMSDERTEDFIPQITNALLAYPYREITGSRVNEQIKKAAPELNIRETVGILTGPGALSTFIEKYLSGILQRIGNQGGDTLFEILGSQSDKHTAPSERSLWKTFVSPASEQHLVIDPQSLTIRVQDDAPDQNSPLSEIQKVSEEEHDRIRDHFHKTLPTESLEKLMNDDGSHLSFNNWISILRTEFPEDYKRWGKFRIEKLTDVFKQRIDNFDLSIEQKSDLIRELHLSQHHSYEQRKLTASANHAETHLSERSSLASSEPAINARTFALEAIKIMRDDEIRSMPITIGTAIDVLKKKTILSG</sequence>
<protein>
    <submittedName>
        <fullName evidence="1">Uncharacterized protein</fullName>
    </submittedName>
</protein>
<name>A0A367V6P6_9PROT</name>
<reference evidence="1 2" key="1">
    <citation type="submission" date="2014-07" db="EMBL/GenBank/DDBJ databases">
        <title>Draft genome sequence of Thalassospira profundimaris R8-17.</title>
        <authorList>
            <person name="Lai Q."/>
            <person name="Shao Z."/>
        </authorList>
    </citation>
    <scope>NUCLEOTIDE SEQUENCE [LARGE SCALE GENOMIC DNA]</scope>
    <source>
        <strain evidence="1 2">R8-17</strain>
    </source>
</reference>
<accession>A0A367V6P6</accession>
<evidence type="ECO:0000313" key="1">
    <source>
        <dbReference type="EMBL" id="RCK20868.1"/>
    </source>
</evidence>
<dbReference type="AlphaFoldDB" id="A0A367V6P6"/>
<organism evidence="1 2">
    <name type="scientific">Thalassospira profundimaris</name>
    <dbReference type="NCBI Taxonomy" id="502049"/>
    <lineage>
        <taxon>Bacteria</taxon>
        <taxon>Pseudomonadati</taxon>
        <taxon>Pseudomonadota</taxon>
        <taxon>Alphaproteobacteria</taxon>
        <taxon>Rhodospirillales</taxon>
        <taxon>Thalassospiraceae</taxon>
        <taxon>Thalassospira</taxon>
    </lineage>
</organism>
<dbReference type="Proteomes" id="UP000253061">
    <property type="component" value="Unassembled WGS sequence"/>
</dbReference>
<proteinExistence type="predicted"/>
<dbReference type="EMBL" id="JPWB01000006">
    <property type="protein sequence ID" value="RCK20868.1"/>
    <property type="molecule type" value="Genomic_DNA"/>
</dbReference>
<comment type="caution">
    <text evidence="1">The sequence shown here is derived from an EMBL/GenBank/DDBJ whole genome shotgun (WGS) entry which is preliminary data.</text>
</comment>
<evidence type="ECO:0000313" key="2">
    <source>
        <dbReference type="Proteomes" id="UP000253061"/>
    </source>
</evidence>